<gene>
    <name evidence="4" type="ORF">C2L80_13285</name>
</gene>
<dbReference type="CDD" id="cd00009">
    <property type="entry name" value="AAA"/>
    <property type="match status" value="1"/>
</dbReference>
<dbReference type="Gene3D" id="3.40.50.300">
    <property type="entry name" value="P-loop containing nucleotide triphosphate hydrolases"/>
    <property type="match status" value="1"/>
</dbReference>
<dbReference type="Gene3D" id="1.10.8.60">
    <property type="match status" value="1"/>
</dbReference>
<evidence type="ECO:0000256" key="2">
    <source>
        <dbReference type="ARBA" id="ARBA00022840"/>
    </source>
</evidence>
<evidence type="ECO:0000313" key="4">
    <source>
        <dbReference type="EMBL" id="PNV64190.1"/>
    </source>
</evidence>
<dbReference type="Gene3D" id="3.30.450.40">
    <property type="match status" value="1"/>
</dbReference>
<protein>
    <submittedName>
        <fullName evidence="4">Fis family transcriptional regulator</fullName>
    </submittedName>
</protein>
<keyword evidence="2" id="KW-0067">ATP-binding</keyword>
<dbReference type="GO" id="GO:0006355">
    <property type="term" value="P:regulation of DNA-templated transcription"/>
    <property type="evidence" value="ECO:0007669"/>
    <property type="project" value="InterPro"/>
</dbReference>
<dbReference type="GO" id="GO:0005524">
    <property type="term" value="F:ATP binding"/>
    <property type="evidence" value="ECO:0007669"/>
    <property type="project" value="UniProtKB-KW"/>
</dbReference>
<dbReference type="FunFam" id="3.40.50.300:FF:000006">
    <property type="entry name" value="DNA-binding transcriptional regulator NtrC"/>
    <property type="match status" value="1"/>
</dbReference>
<evidence type="ECO:0000313" key="5">
    <source>
        <dbReference type="Proteomes" id="UP000236488"/>
    </source>
</evidence>
<dbReference type="AlphaFoldDB" id="A0A2K2U1Y3"/>
<dbReference type="PANTHER" id="PTHR32071">
    <property type="entry name" value="TRANSCRIPTIONAL REGULATORY PROTEIN"/>
    <property type="match status" value="1"/>
</dbReference>
<dbReference type="InterPro" id="IPR002078">
    <property type="entry name" value="Sigma_54_int"/>
</dbReference>
<feature type="non-terminal residue" evidence="4">
    <location>
        <position position="528"/>
    </location>
</feature>
<dbReference type="PROSITE" id="PS00676">
    <property type="entry name" value="SIGMA54_INTERACT_2"/>
    <property type="match status" value="1"/>
</dbReference>
<dbReference type="InterPro" id="IPR029016">
    <property type="entry name" value="GAF-like_dom_sf"/>
</dbReference>
<dbReference type="InterPro" id="IPR025943">
    <property type="entry name" value="Sigma_54_int_dom_ATP-bd_2"/>
</dbReference>
<dbReference type="PROSITE" id="PS00675">
    <property type="entry name" value="SIGMA54_INTERACT_1"/>
    <property type="match status" value="1"/>
</dbReference>
<feature type="domain" description="Sigma-54 factor interaction" evidence="3">
    <location>
        <begin position="272"/>
        <end position="487"/>
    </location>
</feature>
<evidence type="ECO:0000259" key="3">
    <source>
        <dbReference type="PROSITE" id="PS50045"/>
    </source>
</evidence>
<dbReference type="SMART" id="SM00382">
    <property type="entry name" value="AAA"/>
    <property type="match status" value="1"/>
</dbReference>
<dbReference type="Pfam" id="PF00158">
    <property type="entry name" value="Sigma54_activat"/>
    <property type="match status" value="1"/>
</dbReference>
<proteinExistence type="predicted"/>
<keyword evidence="5" id="KW-1185">Reference proteome</keyword>
<sequence>MIRAADPVMSMLSALLDSNVSLMDEDSFVYHLVSPFESYPRALGTTMDEAVVGTCNAVLVRAENRPVRCDYFEHYKVGSQAYSAAAAPFLHDDGSFGGALLLNSPLKPLPARAPIMAAVAARLVKRLFLLDRKMLQALSSMAFFSPLIQLCEEGVAITNEQGCLLSANDVVGGLCGSWASAPYGSDSLGKYLVGGDKTLRAVLERGEGEIVRFKRKRGREPIEMTLLAARCVDLGDGKKARVLRFGNAGQQEVKQGSTDSDSIPAACPKHRPIGQSEKWLAVDRMVRRVAPIKVSVLLLGETGTGKEVMAKAIHDYSGRKGEFVAINCGAIPKDLMASELFGYEPGAFTGAQAKGLIGKFEYAHGGTVFLDEIGEMPYDMQVGLLRVLQEQSIVRLGSNEVRDLDIRFVAATNQNLDEAVSEKRFRLDLYHRLSQIEIVLPPLRERKEDIPLFVDSFNKELCGELQLPYSPFSSEAIEAFLHLPWFGRGCGQKVGHSGVRIGVRMYPLETRELAVEAVAAGFSLTEAA</sequence>
<dbReference type="InterPro" id="IPR003593">
    <property type="entry name" value="AAA+_ATPase"/>
</dbReference>
<dbReference type="Proteomes" id="UP000236488">
    <property type="component" value="Unassembled WGS sequence"/>
</dbReference>
<dbReference type="PROSITE" id="PS50045">
    <property type="entry name" value="SIGMA54_INTERACT_4"/>
    <property type="match status" value="1"/>
</dbReference>
<dbReference type="InterPro" id="IPR027417">
    <property type="entry name" value="P-loop_NTPase"/>
</dbReference>
<dbReference type="EMBL" id="PPEL01000148">
    <property type="protein sequence ID" value="PNV64190.1"/>
    <property type="molecule type" value="Genomic_DNA"/>
</dbReference>
<keyword evidence="1" id="KW-0547">Nucleotide-binding</keyword>
<dbReference type="InterPro" id="IPR025662">
    <property type="entry name" value="Sigma_54_int_dom_ATP-bd_1"/>
</dbReference>
<accession>A0A2K2U1Y3</accession>
<comment type="caution">
    <text evidence="4">The sequence shown here is derived from an EMBL/GenBank/DDBJ whole genome shotgun (WGS) entry which is preliminary data.</text>
</comment>
<evidence type="ECO:0000256" key="1">
    <source>
        <dbReference type="ARBA" id="ARBA00022741"/>
    </source>
</evidence>
<dbReference type="SUPFAM" id="SSF52540">
    <property type="entry name" value="P-loop containing nucleoside triphosphate hydrolases"/>
    <property type="match status" value="1"/>
</dbReference>
<reference evidence="4 5" key="1">
    <citation type="journal article" date="2018" name="Int. J. Syst. Evol. Microbiol.">
        <title>Rubneribacter badeniensis gen. nov., sp. nov. and Enteroscipio rubneri gen. nov., sp. nov., new members of the Eggerthellaceae isolated from human faeces.</title>
        <authorList>
            <person name="Danylec N."/>
            <person name="Gobl A."/>
            <person name="Stoll D.A."/>
            <person name="Hetzer B."/>
            <person name="Kulling S.E."/>
            <person name="Huch M."/>
        </authorList>
    </citation>
    <scope>NUCLEOTIDE SEQUENCE [LARGE SCALE GENOMIC DNA]</scope>
    <source>
        <strain evidence="4 5">ResAG-85</strain>
    </source>
</reference>
<organism evidence="4 5">
    <name type="scientific">Rubneribacter badeniensis</name>
    <dbReference type="NCBI Taxonomy" id="2070688"/>
    <lineage>
        <taxon>Bacteria</taxon>
        <taxon>Bacillati</taxon>
        <taxon>Actinomycetota</taxon>
        <taxon>Coriobacteriia</taxon>
        <taxon>Eggerthellales</taxon>
        <taxon>Eggerthellaceae</taxon>
        <taxon>Rubneribacter</taxon>
    </lineage>
</organism>
<name>A0A2K2U1Y3_9ACTN</name>